<dbReference type="Proteomes" id="UP000027730">
    <property type="component" value="Unassembled WGS sequence"/>
</dbReference>
<dbReference type="OrthoDB" id="437457at2759"/>
<dbReference type="GO" id="GO:0008270">
    <property type="term" value="F:zinc ion binding"/>
    <property type="evidence" value="ECO:0007669"/>
    <property type="project" value="UniProtKB-KW"/>
</dbReference>
<reference evidence="6 7" key="1">
    <citation type="journal article" date="2014" name="BMC Genomics">
        <title>Genome sequencing of four Aureobasidium pullulans varieties: biotechnological potential, stress tolerance, and description of new species.</title>
        <authorList>
            <person name="Gostin Ar C."/>
            <person name="Ohm R.A."/>
            <person name="Kogej T."/>
            <person name="Sonjak S."/>
            <person name="Turk M."/>
            <person name="Zajc J."/>
            <person name="Zalar P."/>
            <person name="Grube M."/>
            <person name="Sun H."/>
            <person name="Han J."/>
            <person name="Sharma A."/>
            <person name="Chiniquy J."/>
            <person name="Ngan C.Y."/>
            <person name="Lipzen A."/>
            <person name="Barry K."/>
            <person name="Grigoriev I.V."/>
            <person name="Gunde-Cimerman N."/>
        </authorList>
    </citation>
    <scope>NUCLEOTIDE SEQUENCE [LARGE SCALE GENOMIC DNA]</scope>
    <source>
        <strain evidence="6 7">CBS 147.97</strain>
    </source>
</reference>
<organism evidence="6 7">
    <name type="scientific">Aureobasidium namibiae CBS 147.97</name>
    <dbReference type="NCBI Taxonomy" id="1043004"/>
    <lineage>
        <taxon>Eukaryota</taxon>
        <taxon>Fungi</taxon>
        <taxon>Dikarya</taxon>
        <taxon>Ascomycota</taxon>
        <taxon>Pezizomycotina</taxon>
        <taxon>Dothideomycetes</taxon>
        <taxon>Dothideomycetidae</taxon>
        <taxon>Dothideales</taxon>
        <taxon>Saccotheciaceae</taxon>
        <taxon>Aureobasidium</taxon>
    </lineage>
</organism>
<accession>A0A074X723</accession>
<dbReference type="Gene3D" id="6.10.140.2220">
    <property type="match status" value="1"/>
</dbReference>
<keyword evidence="7" id="KW-1185">Reference proteome</keyword>
<dbReference type="RefSeq" id="XP_013424699.1">
    <property type="nucleotide sequence ID" value="XM_013569245.1"/>
</dbReference>
<dbReference type="GeneID" id="25417357"/>
<dbReference type="AlphaFoldDB" id="A0A074X723"/>
<name>A0A074X723_9PEZI</name>
<keyword evidence="2 4" id="KW-0863">Zinc-finger</keyword>
<dbReference type="PROSITE" id="PS50865">
    <property type="entry name" value="ZF_MYND_2"/>
    <property type="match status" value="1"/>
</dbReference>
<dbReference type="HOGENOM" id="CLU_073101_0_0_1"/>
<keyword evidence="3" id="KW-0862">Zinc</keyword>
<keyword evidence="1" id="KW-0479">Metal-binding</keyword>
<evidence type="ECO:0000256" key="1">
    <source>
        <dbReference type="ARBA" id="ARBA00022723"/>
    </source>
</evidence>
<evidence type="ECO:0000256" key="2">
    <source>
        <dbReference type="ARBA" id="ARBA00022771"/>
    </source>
</evidence>
<evidence type="ECO:0000256" key="4">
    <source>
        <dbReference type="PROSITE-ProRule" id="PRU00134"/>
    </source>
</evidence>
<dbReference type="EMBL" id="KL584717">
    <property type="protein sequence ID" value="KEQ70411.1"/>
    <property type="molecule type" value="Genomic_DNA"/>
</dbReference>
<proteinExistence type="predicted"/>
<dbReference type="STRING" id="1043004.A0A074X723"/>
<gene>
    <name evidence="6" type="ORF">M436DRAFT_84507</name>
</gene>
<dbReference type="InterPro" id="IPR002893">
    <property type="entry name" value="Znf_MYND"/>
</dbReference>
<evidence type="ECO:0000313" key="6">
    <source>
        <dbReference type="EMBL" id="KEQ70411.1"/>
    </source>
</evidence>
<sequence length="321" mass="36500">MTSTSNQCAVCSKPGKLCASCENIHYCGPECQKADWKLHKLLCRSFKDFRDSPIHKPSHRTLKNFHSPPVTMMRVIAFPINSTKPEFRWMPIKEGTIQRPVVDKYFGHDKPLTGFVSFPLDPRTGKQLPLRITIQNRDSFLTDGSLPNRALLQLTENNLHQKFAGPVLVYGNALESDDGTNIACVNLDTTHLNIIKDWFTNGFYTHPNEPLYQQRFANDTKWFEFGIPAEVAGQMNKDLLAAGEKVPRFRPEDFGTPEFCLWHDRVGRYKQEWAVKKQNEEVAGGAKSVNDFLAAMSEEEEAWRSEMRVSGRVVGLDVVLP</sequence>
<dbReference type="SUPFAM" id="SSF144232">
    <property type="entry name" value="HIT/MYND zinc finger-like"/>
    <property type="match status" value="1"/>
</dbReference>
<evidence type="ECO:0000313" key="7">
    <source>
        <dbReference type="Proteomes" id="UP000027730"/>
    </source>
</evidence>
<evidence type="ECO:0000259" key="5">
    <source>
        <dbReference type="PROSITE" id="PS50865"/>
    </source>
</evidence>
<dbReference type="Pfam" id="PF01753">
    <property type="entry name" value="zf-MYND"/>
    <property type="match status" value="1"/>
</dbReference>
<protein>
    <recommendedName>
        <fullName evidence="5">MYND-type domain-containing protein</fullName>
    </recommendedName>
</protein>
<evidence type="ECO:0000256" key="3">
    <source>
        <dbReference type="ARBA" id="ARBA00022833"/>
    </source>
</evidence>
<feature type="domain" description="MYND-type" evidence="5">
    <location>
        <begin position="8"/>
        <end position="43"/>
    </location>
</feature>